<feature type="region of interest" description="Disordered" evidence="1">
    <location>
        <begin position="977"/>
        <end position="1023"/>
    </location>
</feature>
<keyword evidence="5" id="KW-1185">Reference proteome</keyword>
<feature type="region of interest" description="Disordered" evidence="1">
    <location>
        <begin position="1"/>
        <end position="67"/>
    </location>
</feature>
<feature type="compositionally biased region" description="Pro residues" evidence="1">
    <location>
        <begin position="9"/>
        <end position="59"/>
    </location>
</feature>
<evidence type="ECO:0000313" key="5">
    <source>
        <dbReference type="Proteomes" id="UP000589036"/>
    </source>
</evidence>
<comment type="caution">
    <text evidence="4">The sequence shown here is derived from an EMBL/GenBank/DDBJ whole genome shotgun (WGS) entry which is preliminary data.</text>
</comment>
<dbReference type="InterPro" id="IPR027417">
    <property type="entry name" value="P-loop_NTPase"/>
</dbReference>
<dbReference type="Pfam" id="PF19590">
    <property type="entry name" value="TrbL_3"/>
    <property type="match status" value="1"/>
</dbReference>
<evidence type="ECO:0000256" key="1">
    <source>
        <dbReference type="SAM" id="MobiDB-lite"/>
    </source>
</evidence>
<dbReference type="Pfam" id="PF10412">
    <property type="entry name" value="TrwB_AAD_bind"/>
    <property type="match status" value="1"/>
</dbReference>
<dbReference type="EMBL" id="JACCCC010000001">
    <property type="protein sequence ID" value="NYE50476.1"/>
    <property type="molecule type" value="Genomic_DNA"/>
</dbReference>
<dbReference type="PANTHER" id="PTHR30121">
    <property type="entry name" value="UNCHARACTERIZED PROTEIN YJGR-RELATED"/>
    <property type="match status" value="1"/>
</dbReference>
<dbReference type="SUPFAM" id="SSF52540">
    <property type="entry name" value="P-loop containing nucleoside triphosphate hydrolases"/>
    <property type="match status" value="1"/>
</dbReference>
<dbReference type="AlphaFoldDB" id="A0A852U0V4"/>
<dbReference type="InterPro" id="IPR019476">
    <property type="entry name" value="T4SS_TraD_DNA-bd"/>
</dbReference>
<keyword evidence="2" id="KW-0812">Transmembrane</keyword>
<dbReference type="InterPro" id="IPR045782">
    <property type="entry name" value="TrbL_3"/>
</dbReference>
<feature type="transmembrane region" description="Helical" evidence="2">
    <location>
        <begin position="119"/>
        <end position="142"/>
    </location>
</feature>
<reference evidence="4 5" key="1">
    <citation type="submission" date="2020-07" db="EMBL/GenBank/DDBJ databases">
        <title>Sequencing the genomes of 1000 actinobacteria strains.</title>
        <authorList>
            <person name="Klenk H.-P."/>
        </authorList>
    </citation>
    <scope>NUCLEOTIDE SEQUENCE [LARGE SCALE GENOMIC DNA]</scope>
    <source>
        <strain evidence="4 5">CXB654</strain>
    </source>
</reference>
<evidence type="ECO:0000259" key="3">
    <source>
        <dbReference type="Pfam" id="PF10412"/>
    </source>
</evidence>
<dbReference type="PANTHER" id="PTHR30121:SF11">
    <property type="entry name" value="AAA+ ATPASE DOMAIN-CONTAINING PROTEIN"/>
    <property type="match status" value="1"/>
</dbReference>
<dbReference type="RefSeq" id="WP_312863356.1">
    <property type="nucleotide sequence ID" value="NZ_BAAAYY010000006.1"/>
</dbReference>
<feature type="transmembrane region" description="Helical" evidence="2">
    <location>
        <begin position="238"/>
        <end position="256"/>
    </location>
</feature>
<gene>
    <name evidence="4" type="ORF">HDA32_005596</name>
</gene>
<dbReference type="InterPro" id="IPR051162">
    <property type="entry name" value="T4SS_component"/>
</dbReference>
<dbReference type="Proteomes" id="UP000589036">
    <property type="component" value="Unassembled WGS sequence"/>
</dbReference>
<evidence type="ECO:0000256" key="2">
    <source>
        <dbReference type="SAM" id="Phobius"/>
    </source>
</evidence>
<evidence type="ECO:0000313" key="4">
    <source>
        <dbReference type="EMBL" id="NYE50476.1"/>
    </source>
</evidence>
<dbReference type="CDD" id="cd01127">
    <property type="entry name" value="TrwB_TraG_TraD_VirD4"/>
    <property type="match status" value="2"/>
</dbReference>
<feature type="transmembrane region" description="Helical" evidence="2">
    <location>
        <begin position="210"/>
        <end position="232"/>
    </location>
</feature>
<feature type="domain" description="Type IV secretion system coupling protein TraD DNA-binding" evidence="3">
    <location>
        <begin position="616"/>
        <end position="685"/>
    </location>
</feature>
<organism evidence="4 5">
    <name type="scientific">Spinactinospora alkalitolerans</name>
    <dbReference type="NCBI Taxonomy" id="687207"/>
    <lineage>
        <taxon>Bacteria</taxon>
        <taxon>Bacillati</taxon>
        <taxon>Actinomycetota</taxon>
        <taxon>Actinomycetes</taxon>
        <taxon>Streptosporangiales</taxon>
        <taxon>Nocardiopsidaceae</taxon>
        <taxon>Spinactinospora</taxon>
    </lineage>
</organism>
<keyword evidence="2" id="KW-1133">Transmembrane helix</keyword>
<protein>
    <submittedName>
        <fullName evidence="4">RecA/RadA recombinase</fullName>
    </submittedName>
</protein>
<keyword evidence="2" id="KW-0472">Membrane</keyword>
<sequence length="1023" mass="109471">MTTAEPRPEPNPAPGAEPEPPEDTPPPAPEPEPEPEPGPTPDPQPGPPPPDNPADPGDPPATDQEAPEEPLLECGVMEVSCHISNWFHDLVESALNPLFGWLGAMAFRTPTPTDGMEGLWSGTLTTANALYVLLVVVGGVVVMSHETVQARYAAKEVLPRLAAGFIASNASLWIATEMIRAANAVSTAVSSDGIDAEEAAANLRERMEWLLMEGVLFILLLVVAAVVLLVVWCAVEVVRIAMAIVLVTAAPLLLAPQTNRIAALWWRYMAALLAVPIGQAIAFIAFMRLFFEGRFQYFGSWESAALTPGPAVQGTVVLGSQVVELAAHDPGGEGGVLLNIMLLLTMLYVQIRIPFWAMKIAAGSGSDSSPLMRLARTAMMVLIFRRAVPGLRGRAAATAQALAATARAAPQGQRTGGWLRLARGDEYPLRTRFTDDPLRGLLGAVGDLDPDQRVCVRVCARPATGRRTARARTAAARLKRTHSATLAGLLLDPLGPGAKNVAGAPWPDAGDNIRAILTKAAAPRLACAISYQLTTTATGPAAAARLQGRAHGIAGAFAAFTSGTNHLRRRPMWQPALWADRRHLARGSLLSVPELAAIAHLPTDTAVAGLERAVALGVAESRQHTHIIGKTGSGKSTLLANLVLQDAEAGRAAVVIDPRGDLITDILTRLPAPAADRTILFDPDDRTRPPRLNLLQGEDPEFTSDTVTGIFHRIYERSWGPRTDDILRATTLTLTRAGDPALTLAHIPRLLADDAFRTGLVDAVRDPALAGFWDWYNQLTPGARSTVTGPILNKVRTALLRPWVRNVLASGPSTIDLTRAFDEGGLVLLRLPKGLLGEDTAALIGSFALAATWQTVTARVHQSEHRRKDVAAYIDECHNFLNMPGSLADMLVEARGYRLALALAHQELGQLPTELRKAVSANARSKVYFSCSPDDAAQLEQHTLPNLGSYDLMHLSDYQAAGRLLVGARERPAFTMRTRPMPAPVPGRATAVRAAARRHSPPGGGTVPARIDKRFEDTEENSA</sequence>
<dbReference type="Gene3D" id="3.40.50.300">
    <property type="entry name" value="P-loop containing nucleotide triphosphate hydrolases"/>
    <property type="match status" value="2"/>
</dbReference>
<accession>A0A852U0V4</accession>
<proteinExistence type="predicted"/>
<name>A0A852U0V4_9ACTN</name>
<feature type="transmembrane region" description="Helical" evidence="2">
    <location>
        <begin position="268"/>
        <end position="291"/>
    </location>
</feature>